<evidence type="ECO:0000313" key="4">
    <source>
        <dbReference type="EMBL" id="URD95727.1"/>
    </source>
</evidence>
<keyword evidence="2" id="KW-0732">Signal</keyword>
<dbReference type="Pfam" id="PF13947">
    <property type="entry name" value="GUB_WAK_bind"/>
    <property type="match status" value="1"/>
</dbReference>
<keyword evidence="4" id="KW-0418">Kinase</keyword>
<dbReference type="GO" id="GO:0016020">
    <property type="term" value="C:membrane"/>
    <property type="evidence" value="ECO:0007669"/>
    <property type="project" value="UniProtKB-SubCell"/>
</dbReference>
<reference evidence="4" key="1">
    <citation type="submission" date="2022-05" db="EMBL/GenBank/DDBJ databases">
        <title>The Musa troglodytarum L. genome provides insights into the mechanism of non-climacteric behaviour and enrichment of carotenoids.</title>
        <authorList>
            <person name="Wang J."/>
        </authorList>
    </citation>
    <scope>NUCLEOTIDE SEQUENCE</scope>
    <source>
        <tissue evidence="4">Leaf</tissue>
    </source>
</reference>
<evidence type="ECO:0000259" key="3">
    <source>
        <dbReference type="Pfam" id="PF13947"/>
    </source>
</evidence>
<dbReference type="GO" id="GO:0016301">
    <property type="term" value="F:kinase activity"/>
    <property type="evidence" value="ECO:0007669"/>
    <property type="project" value="UniProtKB-KW"/>
</dbReference>
<dbReference type="AlphaFoldDB" id="A0A9E7FKD6"/>
<gene>
    <name evidence="4" type="ORF">MUK42_30648</name>
</gene>
<name>A0A9E7FKD6_9LILI</name>
<dbReference type="EMBL" id="CP097506">
    <property type="protein sequence ID" value="URD95727.1"/>
    <property type="molecule type" value="Genomic_DNA"/>
</dbReference>
<dbReference type="GO" id="GO:0030247">
    <property type="term" value="F:polysaccharide binding"/>
    <property type="evidence" value="ECO:0007669"/>
    <property type="project" value="InterPro"/>
</dbReference>
<proteinExistence type="predicted"/>
<dbReference type="PANTHER" id="PTHR33491">
    <property type="entry name" value="OSJNBA0016N04.9 PROTEIN"/>
    <property type="match status" value="1"/>
</dbReference>
<organism evidence="4 5">
    <name type="scientific">Musa troglodytarum</name>
    <name type="common">fe'i banana</name>
    <dbReference type="NCBI Taxonomy" id="320322"/>
    <lineage>
        <taxon>Eukaryota</taxon>
        <taxon>Viridiplantae</taxon>
        <taxon>Streptophyta</taxon>
        <taxon>Embryophyta</taxon>
        <taxon>Tracheophyta</taxon>
        <taxon>Spermatophyta</taxon>
        <taxon>Magnoliopsida</taxon>
        <taxon>Liliopsida</taxon>
        <taxon>Zingiberales</taxon>
        <taxon>Musaceae</taxon>
        <taxon>Musa</taxon>
    </lineage>
</organism>
<keyword evidence="5" id="KW-1185">Reference proteome</keyword>
<evidence type="ECO:0000313" key="5">
    <source>
        <dbReference type="Proteomes" id="UP001055439"/>
    </source>
</evidence>
<evidence type="ECO:0000256" key="2">
    <source>
        <dbReference type="ARBA" id="ARBA00022729"/>
    </source>
</evidence>
<keyword evidence="4" id="KW-0808">Transferase</keyword>
<keyword evidence="4" id="KW-0675">Receptor</keyword>
<accession>A0A9E7FKD6</accession>
<dbReference type="InterPro" id="IPR025287">
    <property type="entry name" value="WAK_GUB"/>
</dbReference>
<evidence type="ECO:0000256" key="1">
    <source>
        <dbReference type="ARBA" id="ARBA00004167"/>
    </source>
</evidence>
<comment type="subcellular location">
    <subcellularLocation>
        <location evidence="1">Membrane</location>
        <topology evidence="1">Single-pass membrane protein</topology>
    </subcellularLocation>
</comment>
<sequence>MSVDDEFKRASLIDLENWPYSLSLVEQMASRNSYEGMTFNRLDVVGCSAMASLVDLTTNKTISTCFSLCSASDPGHCTLDLDFTNATAVEIQLTRINQTELHLVNPSSIKVIMLDYRNNDLEGVLNGSRTNVEATLAWYMNDHLSCEEAKNTDTYACISQNSLCHTVFLDTAYLNNSIGYLCRCSASYQGNPYVPSGCQGKSFTPAAANDCVTKCGNIDVLFPFGLEKGCYRDDSFALTCNTTSNPPTLLFEDEYIVTNMSLEEGQLEIEQKDISIYLGNSAGTFVVLKQQTIISWVIELQPCENAIKNMTTFACVDQHSHEKNKRIGNKQ</sequence>
<dbReference type="Proteomes" id="UP001055439">
    <property type="component" value="Chromosome 4"/>
</dbReference>
<feature type="domain" description="Wall-associated receptor kinase galacturonan-binding" evidence="3">
    <location>
        <begin position="211"/>
        <end position="269"/>
    </location>
</feature>
<protein>
    <submittedName>
        <fullName evidence="4">OsWAK receptor-like protein kinase</fullName>
    </submittedName>
</protein>
<dbReference type="OrthoDB" id="786317at2759"/>